<organism evidence="2 3">
    <name type="scientific">Ditylenchus dipsaci</name>
    <dbReference type="NCBI Taxonomy" id="166011"/>
    <lineage>
        <taxon>Eukaryota</taxon>
        <taxon>Metazoa</taxon>
        <taxon>Ecdysozoa</taxon>
        <taxon>Nematoda</taxon>
        <taxon>Chromadorea</taxon>
        <taxon>Rhabditida</taxon>
        <taxon>Tylenchina</taxon>
        <taxon>Tylenchomorpha</taxon>
        <taxon>Sphaerularioidea</taxon>
        <taxon>Anguinidae</taxon>
        <taxon>Anguininae</taxon>
        <taxon>Ditylenchus</taxon>
    </lineage>
</organism>
<protein>
    <submittedName>
        <fullName evidence="3">RBD domain-containing protein</fullName>
    </submittedName>
</protein>
<dbReference type="SUPFAM" id="SSF54236">
    <property type="entry name" value="Ubiquitin-like"/>
    <property type="match status" value="1"/>
</dbReference>
<dbReference type="SUPFAM" id="SSF57889">
    <property type="entry name" value="Cysteine-rich domain"/>
    <property type="match status" value="1"/>
</dbReference>
<sequence>MTSKSSLILLHLPFDQHSKLHVRAGISAREAISGILKKRNIVPEMCTVCIDADPQSPQIDLQMDLETLARQLPKNELWVHAECMELFKSIRHEFVQKTFLSVTYCGVCRKIILLQGYRLPTLCESYNVPYDLEKANQLREVCEKYSGPQAAMAADILYSLLPSDSTSISSTAQPTNARVGEIARQAAVRQKDFQSPYPRDRWVENFIDLYV</sequence>
<accession>A0A915EQQ5</accession>
<dbReference type="InterPro" id="IPR003116">
    <property type="entry name" value="RBD_dom"/>
</dbReference>
<name>A0A915EQQ5_9BILA</name>
<dbReference type="Pfam" id="PF02196">
    <property type="entry name" value="RBD"/>
    <property type="match status" value="1"/>
</dbReference>
<dbReference type="SMART" id="SM00455">
    <property type="entry name" value="RBD"/>
    <property type="match status" value="1"/>
</dbReference>
<dbReference type="Gene3D" id="3.30.60.20">
    <property type="match status" value="1"/>
</dbReference>
<feature type="domain" description="RBD" evidence="1">
    <location>
        <begin position="6"/>
        <end position="82"/>
    </location>
</feature>
<dbReference type="AlphaFoldDB" id="A0A915EQQ5"/>
<dbReference type="InterPro" id="IPR029071">
    <property type="entry name" value="Ubiquitin-like_domsf"/>
</dbReference>
<dbReference type="Proteomes" id="UP000887574">
    <property type="component" value="Unplaced"/>
</dbReference>
<evidence type="ECO:0000313" key="2">
    <source>
        <dbReference type="Proteomes" id="UP000887574"/>
    </source>
</evidence>
<dbReference type="WBParaSite" id="jg9416">
    <property type="protein sequence ID" value="jg9416"/>
    <property type="gene ID" value="jg9416"/>
</dbReference>
<evidence type="ECO:0000259" key="1">
    <source>
        <dbReference type="PROSITE" id="PS50898"/>
    </source>
</evidence>
<keyword evidence="2" id="KW-1185">Reference proteome</keyword>
<dbReference type="InterPro" id="IPR046349">
    <property type="entry name" value="C1-like_sf"/>
</dbReference>
<evidence type="ECO:0000313" key="3">
    <source>
        <dbReference type="WBParaSite" id="jg9416"/>
    </source>
</evidence>
<dbReference type="GO" id="GO:0007165">
    <property type="term" value="P:signal transduction"/>
    <property type="evidence" value="ECO:0007669"/>
    <property type="project" value="InterPro"/>
</dbReference>
<dbReference type="Gene3D" id="3.10.20.90">
    <property type="entry name" value="Phosphatidylinositol 3-kinase Catalytic Subunit, Chain A, domain 1"/>
    <property type="match status" value="1"/>
</dbReference>
<dbReference type="PROSITE" id="PS50898">
    <property type="entry name" value="RBD"/>
    <property type="match status" value="1"/>
</dbReference>
<proteinExistence type="predicted"/>
<reference evidence="3" key="1">
    <citation type="submission" date="2022-11" db="UniProtKB">
        <authorList>
            <consortium name="WormBaseParasite"/>
        </authorList>
    </citation>
    <scope>IDENTIFICATION</scope>
</reference>